<feature type="chain" id="PRO_5011523928" evidence="1">
    <location>
        <begin position="37"/>
        <end position="455"/>
    </location>
</feature>
<dbReference type="SUPFAM" id="SSF55347">
    <property type="entry name" value="Glyceraldehyde-3-phosphate dehydrogenase-like, C-terminal domain"/>
    <property type="match status" value="1"/>
</dbReference>
<dbReference type="AlphaFoldDB" id="A0A1G9NWE8"/>
<dbReference type="InterPro" id="IPR000683">
    <property type="entry name" value="Gfo/Idh/MocA-like_OxRdtase_N"/>
</dbReference>
<dbReference type="EMBL" id="FNFO01000009">
    <property type="protein sequence ID" value="SDL90898.1"/>
    <property type="molecule type" value="Genomic_DNA"/>
</dbReference>
<gene>
    <name evidence="4" type="ORF">SAMN05421823_1094</name>
</gene>
<dbReference type="PANTHER" id="PTHR43818">
    <property type="entry name" value="BCDNA.GH03377"/>
    <property type="match status" value="1"/>
</dbReference>
<organism evidence="4 5">
    <name type="scientific">Catalinimonas alkaloidigena</name>
    <dbReference type="NCBI Taxonomy" id="1075417"/>
    <lineage>
        <taxon>Bacteria</taxon>
        <taxon>Pseudomonadati</taxon>
        <taxon>Bacteroidota</taxon>
        <taxon>Cytophagia</taxon>
        <taxon>Cytophagales</taxon>
        <taxon>Catalimonadaceae</taxon>
        <taxon>Catalinimonas</taxon>
    </lineage>
</organism>
<dbReference type="InterPro" id="IPR036291">
    <property type="entry name" value="NAD(P)-bd_dom_sf"/>
</dbReference>
<dbReference type="Pfam" id="PF01408">
    <property type="entry name" value="GFO_IDH_MocA"/>
    <property type="match status" value="1"/>
</dbReference>
<proteinExistence type="predicted"/>
<accession>A0A1G9NWE8</accession>
<dbReference type="InterPro" id="IPR055170">
    <property type="entry name" value="GFO_IDH_MocA-like_dom"/>
</dbReference>
<dbReference type="PANTHER" id="PTHR43818:SF5">
    <property type="entry name" value="OXIDOREDUCTASE FAMILY PROTEIN"/>
    <property type="match status" value="1"/>
</dbReference>
<dbReference type="RefSeq" id="WP_089685426.1">
    <property type="nucleotide sequence ID" value="NZ_FNFO01000009.1"/>
</dbReference>
<dbReference type="InterPro" id="IPR050463">
    <property type="entry name" value="Gfo/Idh/MocA_oxidrdct_glycsds"/>
</dbReference>
<evidence type="ECO:0000259" key="3">
    <source>
        <dbReference type="Pfam" id="PF22725"/>
    </source>
</evidence>
<feature type="domain" description="GFO/IDH/MocA-like oxidoreductase" evidence="3">
    <location>
        <begin position="245"/>
        <end position="342"/>
    </location>
</feature>
<dbReference type="SUPFAM" id="SSF51735">
    <property type="entry name" value="NAD(P)-binding Rossmann-fold domains"/>
    <property type="match status" value="1"/>
</dbReference>
<name>A0A1G9NWE8_9BACT</name>
<dbReference type="OrthoDB" id="9763611at2"/>
<feature type="domain" description="Gfo/Idh/MocA-like oxidoreductase N-terminal" evidence="2">
    <location>
        <begin position="53"/>
        <end position="175"/>
    </location>
</feature>
<dbReference type="Pfam" id="PF22725">
    <property type="entry name" value="GFO_IDH_MocA_C3"/>
    <property type="match status" value="1"/>
</dbReference>
<reference evidence="4 5" key="1">
    <citation type="submission" date="2016-10" db="EMBL/GenBank/DDBJ databases">
        <authorList>
            <person name="de Groot N.N."/>
        </authorList>
    </citation>
    <scope>NUCLEOTIDE SEQUENCE [LARGE SCALE GENOMIC DNA]</scope>
    <source>
        <strain evidence="4 5">DSM 25186</strain>
    </source>
</reference>
<evidence type="ECO:0000259" key="2">
    <source>
        <dbReference type="Pfam" id="PF01408"/>
    </source>
</evidence>
<dbReference type="Proteomes" id="UP000198510">
    <property type="component" value="Unassembled WGS sequence"/>
</dbReference>
<dbReference type="PROSITE" id="PS51318">
    <property type="entry name" value="TAT"/>
    <property type="match status" value="1"/>
</dbReference>
<dbReference type="InterPro" id="IPR006311">
    <property type="entry name" value="TAT_signal"/>
</dbReference>
<evidence type="ECO:0000313" key="4">
    <source>
        <dbReference type="EMBL" id="SDL90898.1"/>
    </source>
</evidence>
<dbReference type="STRING" id="1075417.SAMN05421823_1094"/>
<evidence type="ECO:0000256" key="1">
    <source>
        <dbReference type="SAM" id="SignalP"/>
    </source>
</evidence>
<dbReference type="GO" id="GO:0000166">
    <property type="term" value="F:nucleotide binding"/>
    <property type="evidence" value="ECO:0007669"/>
    <property type="project" value="InterPro"/>
</dbReference>
<evidence type="ECO:0000313" key="5">
    <source>
        <dbReference type="Proteomes" id="UP000198510"/>
    </source>
</evidence>
<protein>
    <submittedName>
        <fullName evidence="4">Predicted dehydrogenase</fullName>
    </submittedName>
</protein>
<keyword evidence="1" id="KW-0732">Signal</keyword>
<sequence>MSHHRREFLKKSVVGTAGLALGVNALGASTFGSAFAASPQSYRRILGANDRIHLAVIGTNNRGKAHITAISKGNNAEVAYICDVDSKVLESTLTEVKQKTGKTPKGEKDIRRLLDQKNLDAITIATPEHWHAPMALMGVQAGKHVYVEKPCSHNPREGEMLVEAQKRYGKLIQMGNQQRSAPTSIQAVKDIREGIIGTPYFGKAWYSNNRKPIGNGNEVAPPAWLDWELWQGPAPREAYRDNVVHYNWHWFKNWGTGEIHNNGTHEIDVCRWALGVDYPTKVSASGGRYHYQGDDWEFPDTQVVSYEFPDNKMITWEGKSCNPFNFYDRGRGATIHGSEGTVMLDRNGYWAYDMDGKLIKEVLEKAESATTNTLGEGALDIFHMNNFFDGIRSGQALHSPIADAHISTLLCHLGNISQFVGRSLSCNPKTGHIQGDMEAMKYWSRQYAPGWEPSV</sequence>
<dbReference type="Gene3D" id="3.30.360.10">
    <property type="entry name" value="Dihydrodipicolinate Reductase, domain 2"/>
    <property type="match status" value="1"/>
</dbReference>
<dbReference type="Gene3D" id="3.40.50.720">
    <property type="entry name" value="NAD(P)-binding Rossmann-like Domain"/>
    <property type="match status" value="1"/>
</dbReference>
<keyword evidence="5" id="KW-1185">Reference proteome</keyword>
<feature type="signal peptide" evidence="1">
    <location>
        <begin position="1"/>
        <end position="36"/>
    </location>
</feature>